<sequence length="107" mass="12375">MSGQNNNNSASCKVTLTDLYTKLAVIEARINNYHAKWERIPCEIRPDLSIWRFVSHTVQQFRHTLDSIPVDEHDAFKGADEALDTAFPHLQKLEDDWNMNTPPGFQY</sequence>
<evidence type="ECO:0000313" key="2">
    <source>
        <dbReference type="Proteomes" id="UP000433876"/>
    </source>
</evidence>
<dbReference type="VEuPathDB" id="FungiDB:SMAC_03794"/>
<name>A0A8S9A3Y7_SORMA</name>
<gene>
    <name evidence="1" type="ORF">SMACR_03794</name>
</gene>
<organism evidence="1 2">
    <name type="scientific">Sordaria macrospora</name>
    <dbReference type="NCBI Taxonomy" id="5147"/>
    <lineage>
        <taxon>Eukaryota</taxon>
        <taxon>Fungi</taxon>
        <taxon>Dikarya</taxon>
        <taxon>Ascomycota</taxon>
        <taxon>Pezizomycotina</taxon>
        <taxon>Sordariomycetes</taxon>
        <taxon>Sordariomycetidae</taxon>
        <taxon>Sordariales</taxon>
        <taxon>Sordariaceae</taxon>
        <taxon>Sordaria</taxon>
    </lineage>
</organism>
<evidence type="ECO:0000313" key="1">
    <source>
        <dbReference type="EMBL" id="KAA8636568.1"/>
    </source>
</evidence>
<accession>A0A8S9A3Y7</accession>
<dbReference type="Proteomes" id="UP000433876">
    <property type="component" value="Unassembled WGS sequence"/>
</dbReference>
<dbReference type="EMBL" id="NMPR01000003">
    <property type="protein sequence ID" value="KAA8636568.1"/>
    <property type="molecule type" value="Genomic_DNA"/>
</dbReference>
<protein>
    <submittedName>
        <fullName evidence="1">Uncharacterized protein</fullName>
    </submittedName>
</protein>
<proteinExistence type="predicted"/>
<dbReference type="AlphaFoldDB" id="A0A8S9A3Y7"/>
<comment type="caution">
    <text evidence="1">The sequence shown here is derived from an EMBL/GenBank/DDBJ whole genome shotgun (WGS) entry which is preliminary data.</text>
</comment>
<reference evidence="1 2" key="1">
    <citation type="submission" date="2017-07" db="EMBL/GenBank/DDBJ databases">
        <title>Genome sequence of the Sordaria macrospora wild type strain R19027.</title>
        <authorList>
            <person name="Nowrousian M."/>
            <person name="Teichert I."/>
            <person name="Kueck U."/>
        </authorList>
    </citation>
    <scope>NUCLEOTIDE SEQUENCE [LARGE SCALE GENOMIC DNA]</scope>
    <source>
        <strain evidence="1 2">R19027</strain>
        <tissue evidence="1">Mycelium</tissue>
    </source>
</reference>